<dbReference type="HOGENOM" id="CLU_1704412_0_0_1"/>
<accession>S7PZT5</accession>
<dbReference type="KEGG" id="gtr:GLOTRDRAFT_95194"/>
<proteinExistence type="predicted"/>
<feature type="signal peptide" evidence="1">
    <location>
        <begin position="1"/>
        <end position="17"/>
    </location>
</feature>
<keyword evidence="3" id="KW-1185">Reference proteome</keyword>
<feature type="chain" id="PRO_5004555848" evidence="1">
    <location>
        <begin position="18"/>
        <end position="154"/>
    </location>
</feature>
<reference evidence="2 3" key="1">
    <citation type="journal article" date="2012" name="Science">
        <title>The Paleozoic origin of enzymatic lignin decomposition reconstructed from 31 fungal genomes.</title>
        <authorList>
            <person name="Floudas D."/>
            <person name="Binder M."/>
            <person name="Riley R."/>
            <person name="Barry K."/>
            <person name="Blanchette R.A."/>
            <person name="Henrissat B."/>
            <person name="Martinez A.T."/>
            <person name="Otillar R."/>
            <person name="Spatafora J.W."/>
            <person name="Yadav J.S."/>
            <person name="Aerts A."/>
            <person name="Benoit I."/>
            <person name="Boyd A."/>
            <person name="Carlson A."/>
            <person name="Copeland A."/>
            <person name="Coutinho P.M."/>
            <person name="de Vries R.P."/>
            <person name="Ferreira P."/>
            <person name="Findley K."/>
            <person name="Foster B."/>
            <person name="Gaskell J."/>
            <person name="Glotzer D."/>
            <person name="Gorecki P."/>
            <person name="Heitman J."/>
            <person name="Hesse C."/>
            <person name="Hori C."/>
            <person name="Igarashi K."/>
            <person name="Jurgens J.A."/>
            <person name="Kallen N."/>
            <person name="Kersten P."/>
            <person name="Kohler A."/>
            <person name="Kuees U."/>
            <person name="Kumar T.K.A."/>
            <person name="Kuo A."/>
            <person name="LaButti K."/>
            <person name="Larrondo L.F."/>
            <person name="Lindquist E."/>
            <person name="Ling A."/>
            <person name="Lombard V."/>
            <person name="Lucas S."/>
            <person name="Lundell T."/>
            <person name="Martin R."/>
            <person name="McLaughlin D.J."/>
            <person name="Morgenstern I."/>
            <person name="Morin E."/>
            <person name="Murat C."/>
            <person name="Nagy L.G."/>
            <person name="Nolan M."/>
            <person name="Ohm R.A."/>
            <person name="Patyshakuliyeva A."/>
            <person name="Rokas A."/>
            <person name="Ruiz-Duenas F.J."/>
            <person name="Sabat G."/>
            <person name="Salamov A."/>
            <person name="Samejima M."/>
            <person name="Schmutz J."/>
            <person name="Slot J.C."/>
            <person name="St John F."/>
            <person name="Stenlid J."/>
            <person name="Sun H."/>
            <person name="Sun S."/>
            <person name="Syed K."/>
            <person name="Tsang A."/>
            <person name="Wiebenga A."/>
            <person name="Young D."/>
            <person name="Pisabarro A."/>
            <person name="Eastwood D.C."/>
            <person name="Martin F."/>
            <person name="Cullen D."/>
            <person name="Grigoriev I.V."/>
            <person name="Hibbett D.S."/>
        </authorList>
    </citation>
    <scope>NUCLEOTIDE SEQUENCE [LARGE SCALE GENOMIC DNA]</scope>
    <source>
        <strain evidence="2 3">ATCC 11539</strain>
    </source>
</reference>
<evidence type="ECO:0000313" key="2">
    <source>
        <dbReference type="EMBL" id="EPQ53186.1"/>
    </source>
</evidence>
<dbReference type="AlphaFoldDB" id="S7PZT5"/>
<evidence type="ECO:0000313" key="3">
    <source>
        <dbReference type="Proteomes" id="UP000030669"/>
    </source>
</evidence>
<organism evidence="2 3">
    <name type="scientific">Gloeophyllum trabeum (strain ATCC 11539 / FP-39264 / Madison 617)</name>
    <name type="common">Brown rot fungus</name>
    <dbReference type="NCBI Taxonomy" id="670483"/>
    <lineage>
        <taxon>Eukaryota</taxon>
        <taxon>Fungi</taxon>
        <taxon>Dikarya</taxon>
        <taxon>Basidiomycota</taxon>
        <taxon>Agaricomycotina</taxon>
        <taxon>Agaricomycetes</taxon>
        <taxon>Gloeophyllales</taxon>
        <taxon>Gloeophyllaceae</taxon>
        <taxon>Gloeophyllum</taxon>
    </lineage>
</organism>
<name>S7PZT5_GLOTA</name>
<dbReference type="GeneID" id="19309684"/>
<protein>
    <submittedName>
        <fullName evidence="2">Uncharacterized protein</fullName>
    </submittedName>
</protein>
<dbReference type="RefSeq" id="XP_007868473.1">
    <property type="nucleotide sequence ID" value="XM_007870282.1"/>
</dbReference>
<sequence>MKTFALAALASVAAALAENFTIDPLPELTTCVPANLTWHGGVPPYTVQIRGGSHPVPLYTIRTDETFYTWVVNVTAGKHTLLDARRALNWLRDLQASRWEVRTPPDTAIKPSSSRSIRGVSVLLKVYKTKPEEDFTYIWHLSQSSSEYDTFNYG</sequence>
<dbReference type="Proteomes" id="UP000030669">
    <property type="component" value="Unassembled WGS sequence"/>
</dbReference>
<gene>
    <name evidence="2" type="ORF">GLOTRDRAFT_95194</name>
</gene>
<dbReference type="OrthoDB" id="3362246at2759"/>
<dbReference type="EMBL" id="KB469306">
    <property type="protein sequence ID" value="EPQ53186.1"/>
    <property type="molecule type" value="Genomic_DNA"/>
</dbReference>
<evidence type="ECO:0000256" key="1">
    <source>
        <dbReference type="SAM" id="SignalP"/>
    </source>
</evidence>
<keyword evidence="1" id="KW-0732">Signal</keyword>